<name>A0ABT4SP46_9ACTN</name>
<dbReference type="EMBL" id="JAPNNL010000303">
    <property type="protein sequence ID" value="MDA0638845.1"/>
    <property type="molecule type" value="Genomic_DNA"/>
</dbReference>
<proteinExistence type="predicted"/>
<feature type="compositionally biased region" description="Low complexity" evidence="1">
    <location>
        <begin position="77"/>
        <end position="87"/>
    </location>
</feature>
<feature type="region of interest" description="Disordered" evidence="1">
    <location>
        <begin position="121"/>
        <end position="146"/>
    </location>
</feature>
<feature type="region of interest" description="Disordered" evidence="1">
    <location>
        <begin position="50"/>
        <end position="100"/>
    </location>
</feature>
<feature type="non-terminal residue" evidence="2">
    <location>
        <position position="146"/>
    </location>
</feature>
<evidence type="ECO:0000313" key="3">
    <source>
        <dbReference type="Proteomes" id="UP001144036"/>
    </source>
</evidence>
<accession>A0ABT4SP46</accession>
<gene>
    <name evidence="2" type="ORF">OUY22_36000</name>
</gene>
<dbReference type="RefSeq" id="WP_270159790.1">
    <property type="nucleotide sequence ID" value="NZ_JAPNNL010000303.1"/>
</dbReference>
<organism evidence="2 3">
    <name type="scientific">Nonomuraea corallina</name>
    <dbReference type="NCBI Taxonomy" id="2989783"/>
    <lineage>
        <taxon>Bacteria</taxon>
        <taxon>Bacillati</taxon>
        <taxon>Actinomycetota</taxon>
        <taxon>Actinomycetes</taxon>
        <taxon>Streptosporangiales</taxon>
        <taxon>Streptosporangiaceae</taxon>
        <taxon>Nonomuraea</taxon>
    </lineage>
</organism>
<dbReference type="Proteomes" id="UP001144036">
    <property type="component" value="Unassembled WGS sequence"/>
</dbReference>
<sequence length="146" mass="14187">MKRLLLAWAVTAIAATGAAVAVLGLLGGGLTGTSGRVMTQEEARATLARVTTATQRPPLSPSTSPPASPSASPPSSPSASPSVSASPGVTQAPPESEVIRSAGGTVIASCAGGQVTLRSWSPAQGYSVDGVDPRPPPAGRGGGPPP</sequence>
<comment type="caution">
    <text evidence="2">The sequence shown here is derived from an EMBL/GenBank/DDBJ whole genome shotgun (WGS) entry which is preliminary data.</text>
</comment>
<feature type="compositionally biased region" description="Pro residues" evidence="1">
    <location>
        <begin position="133"/>
        <end position="146"/>
    </location>
</feature>
<keyword evidence="3" id="KW-1185">Reference proteome</keyword>
<evidence type="ECO:0000256" key="1">
    <source>
        <dbReference type="SAM" id="MobiDB-lite"/>
    </source>
</evidence>
<reference evidence="2" key="1">
    <citation type="submission" date="2022-11" db="EMBL/GenBank/DDBJ databases">
        <title>Nonomuraea corallina sp. nov., a new species of the genus Nonomuraea isolated from sea side sediment in Thai sea.</title>
        <authorList>
            <person name="Ngamcharungchit C."/>
            <person name="Matsumoto A."/>
            <person name="Suriyachadkun C."/>
            <person name="Panbangred W."/>
            <person name="Inahashi Y."/>
            <person name="Intra B."/>
        </authorList>
    </citation>
    <scope>NUCLEOTIDE SEQUENCE</scope>
    <source>
        <strain evidence="2">MCN248</strain>
    </source>
</reference>
<protein>
    <submittedName>
        <fullName evidence="2">Uncharacterized protein</fullName>
    </submittedName>
</protein>
<evidence type="ECO:0000313" key="2">
    <source>
        <dbReference type="EMBL" id="MDA0638845.1"/>
    </source>
</evidence>
<feature type="compositionally biased region" description="Pro residues" evidence="1">
    <location>
        <begin position="58"/>
        <end position="76"/>
    </location>
</feature>